<evidence type="ECO:0000256" key="9">
    <source>
        <dbReference type="SAM" id="SignalP"/>
    </source>
</evidence>
<evidence type="ECO:0000259" key="11">
    <source>
        <dbReference type="Pfam" id="PF10290"/>
    </source>
</evidence>
<sequence length="508" mass="53793">MKKSAPVVALAALLSVGNVLADMCAMGPKQELNGNWFCQPVKAIQYSNVGSSGSYKQITSMNNQTGSCEYQMKAFSGPLAPLNEEVSLHFRGPIHIKQLAAYIPSSAKSVKKVRDTNVHQRAHQHVHNRLQAKHNVHAQNKRQEEVTATIDGQVVHWVNNYPGPSPSSCIPPAMVTATIDGQVQTWVNNWFGGGPAPTCTASDTPAPVPAPAHNPAPQSAANPPTPAPAKPSEVPLPTEALMNPSTPVAQPAKVLPAPPAGPGIAQGQQYERIAYYDSVSQTVDNLVFLGNHGGQGSGVFSYAFGASLAYVNSAGTAGASSPQKLTDTIIPSGSEITVMLGQACSANDCGYVQPGSVAYHGFDGADKVFLIEYMMPMDSGTHGGFESDMPAIWMLNAQIPRTTQYGPDTCNCWTSGCGEFDIAESLFEGSTYLKSTLHTNKPGGDSDYIERPTSDTMKLAVVFSSSSSTIHIQVLPADTDFPSTLAASDINKMCQATPDNQVSHFSVT</sequence>
<dbReference type="GO" id="GO:0071555">
    <property type="term" value="P:cell wall organization"/>
    <property type="evidence" value="ECO:0007669"/>
    <property type="project" value="UniProtKB-KW"/>
</dbReference>
<keyword evidence="7" id="KW-0961">Cell wall biogenesis/degradation</keyword>
<keyword evidence="4 9" id="KW-0732">Signal</keyword>
<evidence type="ECO:0000256" key="1">
    <source>
        <dbReference type="ARBA" id="ARBA00000382"/>
    </source>
</evidence>
<feature type="domain" description="Cell wall protein YJL171C/Tos1 C-terminal" evidence="10">
    <location>
        <begin position="269"/>
        <end position="493"/>
    </location>
</feature>
<accession>A0A2J6TEK9</accession>
<keyword evidence="5" id="KW-0378">Hydrolase</keyword>
<evidence type="ECO:0000256" key="4">
    <source>
        <dbReference type="ARBA" id="ARBA00022729"/>
    </source>
</evidence>
<dbReference type="Pfam" id="PF10287">
    <property type="entry name" value="YJL171C_Tos1_C"/>
    <property type="match status" value="1"/>
</dbReference>
<dbReference type="FunCoup" id="A0A2J6TEK9">
    <property type="interactions" value="43"/>
</dbReference>
<dbReference type="Pfam" id="PF10290">
    <property type="entry name" value="YJL171C_Tos1_N"/>
    <property type="match status" value="1"/>
</dbReference>
<evidence type="ECO:0000256" key="7">
    <source>
        <dbReference type="ARBA" id="ARBA00023316"/>
    </source>
</evidence>
<feature type="domain" description="Cell wall protein YJL171C/Tos1 N-terminal" evidence="11">
    <location>
        <begin position="43"/>
        <end position="103"/>
    </location>
</feature>
<evidence type="ECO:0000256" key="8">
    <source>
        <dbReference type="SAM" id="MobiDB-lite"/>
    </source>
</evidence>
<dbReference type="OrthoDB" id="118256at2759"/>
<dbReference type="PANTHER" id="PTHR31737">
    <property type="entry name" value="PROTEIN TOS1"/>
    <property type="match status" value="1"/>
</dbReference>
<protein>
    <recommendedName>
        <fullName evidence="3">glucan endo-1,3-beta-D-glucosidase</fullName>
        <ecNumber evidence="3">3.2.1.39</ecNumber>
    </recommendedName>
</protein>
<evidence type="ECO:0000256" key="6">
    <source>
        <dbReference type="ARBA" id="ARBA00023295"/>
    </source>
</evidence>
<dbReference type="AlphaFoldDB" id="A0A2J6TEK9"/>
<dbReference type="InParanoid" id="A0A2J6TEK9"/>
<dbReference type="EC" id="3.2.1.39" evidence="3"/>
<dbReference type="Proteomes" id="UP000235371">
    <property type="component" value="Unassembled WGS sequence"/>
</dbReference>
<proteinExistence type="inferred from homology"/>
<dbReference type="InterPro" id="IPR018807">
    <property type="entry name" value="YJL171C/Tos1_N"/>
</dbReference>
<evidence type="ECO:0000313" key="13">
    <source>
        <dbReference type="Proteomes" id="UP000235371"/>
    </source>
</evidence>
<dbReference type="EMBL" id="KZ613786">
    <property type="protein sequence ID" value="PMD61388.1"/>
    <property type="molecule type" value="Genomic_DNA"/>
</dbReference>
<dbReference type="InterPro" id="IPR018805">
    <property type="entry name" value="YJL171C/Tos1_C"/>
</dbReference>
<keyword evidence="6" id="KW-0326">Glycosidase</keyword>
<reference evidence="12 13" key="1">
    <citation type="submission" date="2016-04" db="EMBL/GenBank/DDBJ databases">
        <title>A degradative enzymes factory behind the ericoid mycorrhizal symbiosis.</title>
        <authorList>
            <consortium name="DOE Joint Genome Institute"/>
            <person name="Martino E."/>
            <person name="Morin E."/>
            <person name="Grelet G."/>
            <person name="Kuo A."/>
            <person name="Kohler A."/>
            <person name="Daghino S."/>
            <person name="Barry K."/>
            <person name="Choi C."/>
            <person name="Cichocki N."/>
            <person name="Clum A."/>
            <person name="Copeland A."/>
            <person name="Hainaut M."/>
            <person name="Haridas S."/>
            <person name="Labutti K."/>
            <person name="Lindquist E."/>
            <person name="Lipzen A."/>
            <person name="Khouja H.-R."/>
            <person name="Murat C."/>
            <person name="Ohm R."/>
            <person name="Olson A."/>
            <person name="Spatafora J."/>
            <person name="Veneault-Fourrey C."/>
            <person name="Henrissat B."/>
            <person name="Grigoriev I."/>
            <person name="Martin F."/>
            <person name="Perotto S."/>
        </authorList>
    </citation>
    <scope>NUCLEOTIDE SEQUENCE [LARGE SCALE GENOMIC DNA]</scope>
    <source>
        <strain evidence="12 13">E</strain>
    </source>
</reference>
<dbReference type="PANTHER" id="PTHR31737:SF2">
    <property type="entry name" value="PROTEIN TOS1"/>
    <property type="match status" value="1"/>
</dbReference>
<keyword evidence="13" id="KW-1185">Reference proteome</keyword>
<evidence type="ECO:0000259" key="10">
    <source>
        <dbReference type="Pfam" id="PF10287"/>
    </source>
</evidence>
<feature type="chain" id="PRO_5014322091" description="glucan endo-1,3-beta-D-glucosidase" evidence="9">
    <location>
        <begin position="22"/>
        <end position="508"/>
    </location>
</feature>
<dbReference type="GeneID" id="36588060"/>
<feature type="signal peptide" evidence="9">
    <location>
        <begin position="1"/>
        <end position="21"/>
    </location>
</feature>
<feature type="region of interest" description="Disordered" evidence="8">
    <location>
        <begin position="197"/>
        <end position="255"/>
    </location>
</feature>
<gene>
    <name evidence="12" type="ORF">K444DRAFT_611635</name>
</gene>
<dbReference type="GO" id="GO:0042973">
    <property type="term" value="F:glucan endo-1,3-beta-D-glucosidase activity"/>
    <property type="evidence" value="ECO:0007669"/>
    <property type="project" value="UniProtKB-EC"/>
</dbReference>
<dbReference type="STRING" id="1095630.A0A2J6TEK9"/>
<dbReference type="RefSeq" id="XP_024738292.1">
    <property type="nucleotide sequence ID" value="XM_024879983.1"/>
</dbReference>
<evidence type="ECO:0000256" key="2">
    <source>
        <dbReference type="ARBA" id="ARBA00006055"/>
    </source>
</evidence>
<evidence type="ECO:0000313" key="12">
    <source>
        <dbReference type="EMBL" id="PMD61388.1"/>
    </source>
</evidence>
<dbReference type="GO" id="GO:0009277">
    <property type="term" value="C:fungal-type cell wall"/>
    <property type="evidence" value="ECO:0007669"/>
    <property type="project" value="TreeGrafter"/>
</dbReference>
<comment type="similarity">
    <text evidence="2">Belongs to the PGA52 family.</text>
</comment>
<evidence type="ECO:0000256" key="3">
    <source>
        <dbReference type="ARBA" id="ARBA00012780"/>
    </source>
</evidence>
<organism evidence="12 13">
    <name type="scientific">Hyaloscypha bicolor E</name>
    <dbReference type="NCBI Taxonomy" id="1095630"/>
    <lineage>
        <taxon>Eukaryota</taxon>
        <taxon>Fungi</taxon>
        <taxon>Dikarya</taxon>
        <taxon>Ascomycota</taxon>
        <taxon>Pezizomycotina</taxon>
        <taxon>Leotiomycetes</taxon>
        <taxon>Helotiales</taxon>
        <taxon>Hyaloscyphaceae</taxon>
        <taxon>Hyaloscypha</taxon>
        <taxon>Hyaloscypha bicolor</taxon>
    </lineage>
</organism>
<evidence type="ECO:0000256" key="5">
    <source>
        <dbReference type="ARBA" id="ARBA00022801"/>
    </source>
</evidence>
<name>A0A2J6TEK9_9HELO</name>
<comment type="catalytic activity">
    <reaction evidence="1">
        <text>Hydrolysis of (1-&gt;3)-beta-D-glucosidic linkages in (1-&gt;3)-beta-D-glucans.</text>
        <dbReference type="EC" id="3.2.1.39"/>
    </reaction>
</comment>